<evidence type="ECO:0000313" key="11">
    <source>
        <dbReference type="EMBL" id="QNB47802.1"/>
    </source>
</evidence>
<comment type="miscellaneous">
    <text evidence="5">In the reaction, the free carboxyl group of octanoic acid is attached via an amide linkage to the epsilon-amino group of a specific lysine residue of lipoyl domains of lipoate-dependent enzymes.</text>
</comment>
<dbReference type="EC" id="2.3.1.181" evidence="5 6"/>
<feature type="binding site" evidence="5 8">
    <location>
        <begin position="81"/>
        <end position="88"/>
    </location>
    <ligand>
        <name>substrate</name>
    </ligand>
</feature>
<evidence type="ECO:0000256" key="7">
    <source>
        <dbReference type="PIRSR" id="PIRSR016262-1"/>
    </source>
</evidence>
<evidence type="ECO:0000313" key="12">
    <source>
        <dbReference type="Proteomes" id="UP000515847"/>
    </source>
</evidence>
<organism evidence="11 12">
    <name type="scientific">Thermanaerosceptrum fracticalcis</name>
    <dbReference type="NCBI Taxonomy" id="1712410"/>
    <lineage>
        <taxon>Bacteria</taxon>
        <taxon>Bacillati</taxon>
        <taxon>Bacillota</taxon>
        <taxon>Clostridia</taxon>
        <taxon>Eubacteriales</taxon>
        <taxon>Peptococcaceae</taxon>
        <taxon>Thermanaerosceptrum</taxon>
    </lineage>
</organism>
<dbReference type="Pfam" id="PF21948">
    <property type="entry name" value="LplA-B_cat"/>
    <property type="match status" value="1"/>
</dbReference>
<dbReference type="KEGG" id="tfr:BR63_16930"/>
<accession>A0A7G6E6U8</accession>
<evidence type="ECO:0000259" key="10">
    <source>
        <dbReference type="PROSITE" id="PS51733"/>
    </source>
</evidence>
<keyword evidence="2 5" id="KW-0808">Transferase</keyword>
<dbReference type="PIRSF" id="PIRSF016262">
    <property type="entry name" value="LPLase"/>
    <property type="match status" value="1"/>
</dbReference>
<dbReference type="EMBL" id="CP045798">
    <property type="protein sequence ID" value="QNB47802.1"/>
    <property type="molecule type" value="Genomic_DNA"/>
</dbReference>
<dbReference type="PROSITE" id="PS01313">
    <property type="entry name" value="LIPB"/>
    <property type="match status" value="1"/>
</dbReference>
<proteinExistence type="inferred from homology"/>
<comment type="subcellular location">
    <subcellularLocation>
        <location evidence="5">Cytoplasm</location>
    </subcellularLocation>
</comment>
<comment type="similarity">
    <text evidence="5 6">Belongs to the LipB family.</text>
</comment>
<feature type="domain" description="BPL/LPL catalytic" evidence="10">
    <location>
        <begin position="36"/>
        <end position="218"/>
    </location>
</feature>
<evidence type="ECO:0000256" key="3">
    <source>
        <dbReference type="ARBA" id="ARBA00023315"/>
    </source>
</evidence>
<comment type="function">
    <text evidence="4 5 6">Catalyzes the transfer of endogenously produced octanoic acid from octanoyl-acyl-carrier-protein onto the lipoyl domains of lipoate-dependent enzymes. Lipoyl-ACP can also act as a substrate although octanoyl-ACP is likely to be the physiological substrate.</text>
</comment>
<dbReference type="Gene3D" id="3.30.930.10">
    <property type="entry name" value="Bira Bifunctional Protein, Domain 2"/>
    <property type="match status" value="1"/>
</dbReference>
<name>A0A7G6E6U8_THEFR</name>
<comment type="pathway">
    <text evidence="1 5 6">Protein modification; protein lipoylation via endogenous pathway; protein N(6)-(lipoyl)lysine from octanoyl-[acyl-carrier-protein]: step 1/2.</text>
</comment>
<dbReference type="InterPro" id="IPR000544">
    <property type="entry name" value="Octanoyltransferase"/>
</dbReference>
<dbReference type="SUPFAM" id="SSF55681">
    <property type="entry name" value="Class II aaRS and biotin synthetases"/>
    <property type="match status" value="1"/>
</dbReference>
<feature type="binding site" evidence="5 8">
    <location>
        <begin position="161"/>
        <end position="163"/>
    </location>
    <ligand>
        <name>substrate</name>
    </ligand>
</feature>
<evidence type="ECO:0000256" key="9">
    <source>
        <dbReference type="PIRSR" id="PIRSR016262-3"/>
    </source>
</evidence>
<gene>
    <name evidence="5 11" type="primary">lipB</name>
    <name evidence="11" type="ORF">BR63_16930</name>
</gene>
<dbReference type="PROSITE" id="PS51733">
    <property type="entry name" value="BPL_LPL_CATALYTIC"/>
    <property type="match status" value="1"/>
</dbReference>
<evidence type="ECO:0000256" key="5">
    <source>
        <dbReference type="HAMAP-Rule" id="MF_00013"/>
    </source>
</evidence>
<dbReference type="UniPathway" id="UPA00538">
    <property type="reaction ID" value="UER00592"/>
</dbReference>
<dbReference type="PANTHER" id="PTHR10993">
    <property type="entry name" value="OCTANOYLTRANSFERASE"/>
    <property type="match status" value="1"/>
</dbReference>
<dbReference type="CDD" id="cd16444">
    <property type="entry name" value="LipB"/>
    <property type="match status" value="1"/>
</dbReference>
<dbReference type="PANTHER" id="PTHR10993:SF7">
    <property type="entry name" value="LIPOYLTRANSFERASE 2, MITOCHONDRIAL-RELATED"/>
    <property type="match status" value="1"/>
</dbReference>
<dbReference type="NCBIfam" id="NF010925">
    <property type="entry name" value="PRK14345.1"/>
    <property type="match status" value="1"/>
</dbReference>
<dbReference type="GO" id="GO:0005737">
    <property type="term" value="C:cytoplasm"/>
    <property type="evidence" value="ECO:0007669"/>
    <property type="project" value="UniProtKB-SubCell"/>
</dbReference>
<feature type="site" description="Lowers pKa of active site Cys" evidence="5 9">
    <location>
        <position position="145"/>
    </location>
</feature>
<dbReference type="GO" id="GO:0033819">
    <property type="term" value="F:lipoyl(octanoyl) transferase activity"/>
    <property type="evidence" value="ECO:0007669"/>
    <property type="project" value="UniProtKB-EC"/>
</dbReference>
<feature type="active site" description="Acyl-thioester intermediate" evidence="5 7">
    <location>
        <position position="179"/>
    </location>
</feature>
<evidence type="ECO:0000256" key="2">
    <source>
        <dbReference type="ARBA" id="ARBA00022679"/>
    </source>
</evidence>
<dbReference type="GO" id="GO:0009249">
    <property type="term" value="P:protein lipoylation"/>
    <property type="evidence" value="ECO:0007669"/>
    <property type="project" value="InterPro"/>
</dbReference>
<dbReference type="Proteomes" id="UP000515847">
    <property type="component" value="Chromosome"/>
</dbReference>
<reference evidence="11 12" key="1">
    <citation type="journal article" date="2019" name="Front. Microbiol.">
        <title>Thermoanaerosceptrum fracticalcis gen. nov. sp. nov., a Novel Fumarate-Fermenting Microorganism From a Deep Fractured Carbonate Aquifer of the US Great Basin.</title>
        <authorList>
            <person name="Hamilton-Brehm S.D."/>
            <person name="Stewart L.E."/>
            <person name="Zavarin M."/>
            <person name="Caldwell M."/>
            <person name="Lawson P.A."/>
            <person name="Onstott T.C."/>
            <person name="Grzymski J."/>
            <person name="Neveux I."/>
            <person name="Lollar B.S."/>
            <person name="Russell C.E."/>
            <person name="Moser D.P."/>
        </authorList>
    </citation>
    <scope>NUCLEOTIDE SEQUENCE [LARGE SCALE GENOMIC DNA]</scope>
    <source>
        <strain evidence="11 12">DRI-13</strain>
    </source>
</reference>
<dbReference type="AlphaFoldDB" id="A0A7G6E6U8"/>
<dbReference type="InterPro" id="IPR045864">
    <property type="entry name" value="aa-tRNA-synth_II/BPL/LPL"/>
</dbReference>
<dbReference type="HAMAP" id="MF_00013">
    <property type="entry name" value="LipB"/>
    <property type="match status" value="1"/>
</dbReference>
<sequence>MSRGDGVQLNLLKSYGMDYRQAYQLQRELLTLRQKGEIEDTLFLTSHPHVITIGRAGSRDNLLVSEAFLQTRRIEVVPIERGGDITYHGPGQIVGYPILDLGRLGKDLHLYVYKLEQMIIDLLKEYEVNAGRIEGLTGVWVGNEKITAIGIAVSKWVTWHGFALNIAPSLSYFNYIIPCGISDKGVTSLQKILGREISNEEVERKLIEKFRHQFGYSRVEEIKAGMLGKEGKSA</sequence>
<evidence type="ECO:0000256" key="6">
    <source>
        <dbReference type="PIRNR" id="PIRNR016262"/>
    </source>
</evidence>
<keyword evidence="3 5" id="KW-0012">Acyltransferase</keyword>
<comment type="catalytic activity">
    <reaction evidence="5 6">
        <text>octanoyl-[ACP] + L-lysyl-[protein] = N(6)-octanoyl-L-lysyl-[protein] + holo-[ACP] + H(+)</text>
        <dbReference type="Rhea" id="RHEA:17665"/>
        <dbReference type="Rhea" id="RHEA-COMP:9636"/>
        <dbReference type="Rhea" id="RHEA-COMP:9685"/>
        <dbReference type="Rhea" id="RHEA-COMP:9752"/>
        <dbReference type="Rhea" id="RHEA-COMP:9928"/>
        <dbReference type="ChEBI" id="CHEBI:15378"/>
        <dbReference type="ChEBI" id="CHEBI:29969"/>
        <dbReference type="ChEBI" id="CHEBI:64479"/>
        <dbReference type="ChEBI" id="CHEBI:78463"/>
        <dbReference type="ChEBI" id="CHEBI:78809"/>
        <dbReference type="EC" id="2.3.1.181"/>
    </reaction>
</comment>
<keyword evidence="12" id="KW-1185">Reference proteome</keyword>
<feature type="binding site" evidence="5 8">
    <location>
        <begin position="148"/>
        <end position="150"/>
    </location>
    <ligand>
        <name>substrate</name>
    </ligand>
</feature>
<evidence type="ECO:0000256" key="8">
    <source>
        <dbReference type="PIRSR" id="PIRSR016262-2"/>
    </source>
</evidence>
<dbReference type="InterPro" id="IPR004143">
    <property type="entry name" value="BPL_LPL_catalytic"/>
</dbReference>
<dbReference type="InterPro" id="IPR020605">
    <property type="entry name" value="Octanoyltransferase_CS"/>
</dbReference>
<dbReference type="OrthoDB" id="9787061at2"/>
<keyword evidence="5" id="KW-0963">Cytoplasm</keyword>
<dbReference type="NCBIfam" id="TIGR00214">
    <property type="entry name" value="lipB"/>
    <property type="match status" value="1"/>
</dbReference>
<evidence type="ECO:0000256" key="1">
    <source>
        <dbReference type="ARBA" id="ARBA00004821"/>
    </source>
</evidence>
<protein>
    <recommendedName>
        <fullName evidence="5 6">Octanoyltransferase</fullName>
        <ecNumber evidence="5 6">2.3.1.181</ecNumber>
    </recommendedName>
    <alternativeName>
        <fullName evidence="5">Lipoate-protein ligase B</fullName>
    </alternativeName>
    <alternativeName>
        <fullName evidence="5">Lipoyl/octanoyl transferase</fullName>
    </alternativeName>
    <alternativeName>
        <fullName evidence="5">Octanoyl-[acyl-carrier-protein]-protein N-octanoyltransferase</fullName>
    </alternativeName>
</protein>
<evidence type="ECO:0000256" key="4">
    <source>
        <dbReference type="ARBA" id="ARBA00024732"/>
    </source>
</evidence>